<keyword evidence="5 7" id="KW-1133">Transmembrane helix</keyword>
<dbReference type="InterPro" id="IPR005744">
    <property type="entry name" value="Hy-lIII"/>
</dbReference>
<comment type="subcellular location">
    <subcellularLocation>
        <location evidence="1">Cell membrane</location>
        <topology evidence="1">Multi-pass membrane protein</topology>
    </subcellularLocation>
</comment>
<reference evidence="8" key="2">
    <citation type="submission" date="2024-05" db="EMBL/GenBank/DDBJ databases">
        <title>Rhodohalobacter halophilus gen. nov., sp. nov., a moderately halophilic member of the family Balneolaceae.</title>
        <authorList>
            <person name="Xia J."/>
        </authorList>
    </citation>
    <scope>NUCLEOTIDE SEQUENCE</scope>
    <source>
        <strain evidence="8">WB101</strain>
    </source>
</reference>
<keyword evidence="6 7" id="KW-0472">Membrane</keyword>
<keyword evidence="3" id="KW-1003">Cell membrane</keyword>
<dbReference type="InterPro" id="IPR004254">
    <property type="entry name" value="AdipoR/HlyIII-related"/>
</dbReference>
<feature type="transmembrane region" description="Helical" evidence="7">
    <location>
        <begin position="36"/>
        <end position="55"/>
    </location>
</feature>
<gene>
    <name evidence="8" type="ORF">L6773_15695</name>
</gene>
<feature type="transmembrane region" description="Helical" evidence="7">
    <location>
        <begin position="183"/>
        <end position="203"/>
    </location>
</feature>
<evidence type="ECO:0000256" key="3">
    <source>
        <dbReference type="ARBA" id="ARBA00022475"/>
    </source>
</evidence>
<evidence type="ECO:0000313" key="8">
    <source>
        <dbReference type="EMBL" id="MCG2590021.1"/>
    </source>
</evidence>
<feature type="transmembrane region" description="Helical" evidence="7">
    <location>
        <begin position="76"/>
        <end position="94"/>
    </location>
</feature>
<accession>A0ABS9KGP8</accession>
<feature type="transmembrane region" description="Helical" evidence="7">
    <location>
        <begin position="100"/>
        <end position="119"/>
    </location>
</feature>
<dbReference type="NCBIfam" id="TIGR01065">
    <property type="entry name" value="hlyIII"/>
    <property type="match status" value="1"/>
</dbReference>
<evidence type="ECO:0000313" key="9">
    <source>
        <dbReference type="Proteomes" id="UP001165366"/>
    </source>
</evidence>
<keyword evidence="4 7" id="KW-0812">Transmembrane</keyword>
<feature type="transmembrane region" description="Helical" evidence="7">
    <location>
        <begin position="126"/>
        <end position="143"/>
    </location>
</feature>
<dbReference type="Proteomes" id="UP001165366">
    <property type="component" value="Unassembled WGS sequence"/>
</dbReference>
<comment type="similarity">
    <text evidence="2">Belongs to the UPF0073 (Hly-III) family.</text>
</comment>
<dbReference type="Pfam" id="PF03006">
    <property type="entry name" value="HlyIII"/>
    <property type="match status" value="1"/>
</dbReference>
<proteinExistence type="inferred from homology"/>
<feature type="transmembrane region" description="Helical" evidence="7">
    <location>
        <begin position="12"/>
        <end position="30"/>
    </location>
</feature>
<evidence type="ECO:0000256" key="5">
    <source>
        <dbReference type="ARBA" id="ARBA00022989"/>
    </source>
</evidence>
<dbReference type="EMBL" id="JAKLWS010000024">
    <property type="protein sequence ID" value="MCG2590021.1"/>
    <property type="molecule type" value="Genomic_DNA"/>
</dbReference>
<dbReference type="RefSeq" id="WP_237855378.1">
    <property type="nucleotide sequence ID" value="NZ_JAKLWS010000024.1"/>
</dbReference>
<sequence length="204" mass="22964">MYKGERFNSYTHLIGSIGSAVGLAVLIYIAVQKGGFWRITSFTIYGLSLLTLYTCSTLYHSFRGKWKNIFRKLDHISIYLLIAGTYTPFTLITLRGDIGWILFGVVWGLAAIGIVIDLLHKAGSRILQVAIYLGMGWIAFFLFDTLISRISIEGFSWLMAGGLFYTMGVIFFALSDKHRLAHGIWHLFVLAGSFSHFVTIVQYV</sequence>
<dbReference type="PANTHER" id="PTHR20855">
    <property type="entry name" value="ADIPOR/PROGESTIN RECEPTOR-RELATED"/>
    <property type="match status" value="1"/>
</dbReference>
<evidence type="ECO:0000256" key="2">
    <source>
        <dbReference type="ARBA" id="ARBA00008488"/>
    </source>
</evidence>
<organism evidence="8 9">
    <name type="scientific">Rhodohalobacter sulfatireducens</name>
    <dbReference type="NCBI Taxonomy" id="2911366"/>
    <lineage>
        <taxon>Bacteria</taxon>
        <taxon>Pseudomonadati</taxon>
        <taxon>Balneolota</taxon>
        <taxon>Balneolia</taxon>
        <taxon>Balneolales</taxon>
        <taxon>Balneolaceae</taxon>
        <taxon>Rhodohalobacter</taxon>
    </lineage>
</organism>
<evidence type="ECO:0000256" key="7">
    <source>
        <dbReference type="SAM" id="Phobius"/>
    </source>
</evidence>
<evidence type="ECO:0000256" key="1">
    <source>
        <dbReference type="ARBA" id="ARBA00004651"/>
    </source>
</evidence>
<reference evidence="8" key="1">
    <citation type="submission" date="2022-01" db="EMBL/GenBank/DDBJ databases">
        <authorList>
            <person name="Wang Y."/>
        </authorList>
    </citation>
    <scope>NUCLEOTIDE SEQUENCE</scope>
    <source>
        <strain evidence="8">WB101</strain>
    </source>
</reference>
<keyword evidence="9" id="KW-1185">Reference proteome</keyword>
<evidence type="ECO:0000256" key="4">
    <source>
        <dbReference type="ARBA" id="ARBA00022692"/>
    </source>
</evidence>
<comment type="caution">
    <text evidence="8">The sequence shown here is derived from an EMBL/GenBank/DDBJ whole genome shotgun (WGS) entry which is preliminary data.</text>
</comment>
<dbReference type="PANTHER" id="PTHR20855:SF3">
    <property type="entry name" value="LD03007P"/>
    <property type="match status" value="1"/>
</dbReference>
<feature type="transmembrane region" description="Helical" evidence="7">
    <location>
        <begin position="155"/>
        <end position="174"/>
    </location>
</feature>
<evidence type="ECO:0000256" key="6">
    <source>
        <dbReference type="ARBA" id="ARBA00023136"/>
    </source>
</evidence>
<protein>
    <submittedName>
        <fullName evidence="8">Hemolysin III family protein</fullName>
    </submittedName>
</protein>
<name>A0ABS9KGP8_9BACT</name>